<accession>A0A837GBV2</accession>
<gene>
    <name evidence="1" type="ORF">TW71_05295</name>
</gene>
<dbReference type="RefSeq" id="WP_045985206.1">
    <property type="nucleotide sequence ID" value="NZ_CP063052.1"/>
</dbReference>
<dbReference type="EMBL" id="JXXR01000003">
    <property type="protein sequence ID" value="KJY76753.1"/>
    <property type="molecule type" value="Genomic_DNA"/>
</dbReference>
<evidence type="ECO:0000313" key="1">
    <source>
        <dbReference type="EMBL" id="KJY76753.1"/>
    </source>
</evidence>
<dbReference type="AlphaFoldDB" id="A0A837GBV2"/>
<proteinExistence type="predicted"/>
<dbReference type="Pfam" id="PF08811">
    <property type="entry name" value="DUF1800"/>
    <property type="match status" value="1"/>
</dbReference>
<protein>
    <submittedName>
        <fullName evidence="1">Uncharacterized protein</fullName>
    </submittedName>
</protein>
<dbReference type="InterPro" id="IPR014917">
    <property type="entry name" value="DUF1800"/>
</dbReference>
<organism evidence="1">
    <name type="scientific">Vibrio coralliilyticus</name>
    <dbReference type="NCBI Taxonomy" id="190893"/>
    <lineage>
        <taxon>Bacteria</taxon>
        <taxon>Pseudomonadati</taxon>
        <taxon>Pseudomonadota</taxon>
        <taxon>Gammaproteobacteria</taxon>
        <taxon>Vibrionales</taxon>
        <taxon>Vibrionaceae</taxon>
        <taxon>Vibrio</taxon>
    </lineage>
</organism>
<reference evidence="1" key="1">
    <citation type="journal article" date="2015" name="BMC Genomics">
        <title>Genome mining reveals unlocked bioactive potential of marine Gram-negative bacteria.</title>
        <authorList>
            <person name="Machado H."/>
            <person name="Sonnenschein E.C."/>
            <person name="Melchiorsen J."/>
            <person name="Gram L."/>
        </authorList>
    </citation>
    <scope>NUCLEOTIDE SEQUENCE</scope>
    <source>
        <strain evidence="1">S2052</strain>
    </source>
</reference>
<comment type="caution">
    <text evidence="1">The sequence shown here is derived from an EMBL/GenBank/DDBJ whole genome shotgun (WGS) entry which is preliminary data.</text>
</comment>
<sequence length="590" mass="67173">MKHTQQQVSRFLMQATLGADQKLIDSVSQQGSEKWLANEFKSTPSLGHSYESTTREIWHYFRSKLVNAHGQRAIDGDGNNPALPYKWYFHMAWWQKALENNENLLRHRVAQALSEILVISDNSVLELDAIGMASYYDLLYKHAFGSYADLLYDVSMHPCMGVYLSHMNNRKADPSQRIHPDENYAREIMQLFSIALYQLNPDGTRKTNQHGHPIATYDNRDIKELARVFTGLKAASYQFEWENSFWSKDYNGYQVSFEDGIHKRYKTIPFVNMTQPMEVEESYHDRQKKSLLNGHISLRMNTSAQQEIRTVANKLVSYPSTAPFIVTKLINQLVTSNPSKEYVEAVAVAFGPQGNLKNAIHEILTYPLKHPVGKVRFLSAAVEHGTLVQSQKLKSPVLRITQLLRAFNASNQSKKLWVVGDDIEDQLEQHPLSSPTVFNFYKPSYTPHGPIEDSGLVAPEFELHNSATSIAYVNYMYYWLFGGYLPAVSTEISRQPGIYNIAELDIETLQANKANRLKLNFAKYIGKAQNPSNHGALIDEISLLLTGKTQLSIKPQILSSFSVYKDQPEWVVQTIVFFIAISSEFTVQEA</sequence>
<name>A0A837GBV2_9VIBR</name>